<keyword evidence="1" id="KW-0472">Membrane</keyword>
<name>A0A1E5VMP2_9POAL</name>
<evidence type="ECO:0000256" key="1">
    <source>
        <dbReference type="SAM" id="Phobius"/>
    </source>
</evidence>
<evidence type="ECO:0000313" key="2">
    <source>
        <dbReference type="EMBL" id="OEL26400.1"/>
    </source>
</evidence>
<dbReference type="Proteomes" id="UP000095767">
    <property type="component" value="Unassembled WGS sequence"/>
</dbReference>
<feature type="non-terminal residue" evidence="2">
    <location>
        <position position="1"/>
    </location>
</feature>
<reference evidence="2 3" key="1">
    <citation type="submission" date="2016-09" db="EMBL/GenBank/DDBJ databases">
        <title>The draft genome of Dichanthelium oligosanthes: A C3 panicoid grass species.</title>
        <authorList>
            <person name="Studer A.J."/>
            <person name="Schnable J.C."/>
            <person name="Brutnell T.P."/>
        </authorList>
    </citation>
    <scope>NUCLEOTIDE SEQUENCE [LARGE SCALE GENOMIC DNA]</scope>
    <source>
        <strain evidence="3">cv. Kellogg 1175</strain>
        <tissue evidence="2">Leaf</tissue>
    </source>
</reference>
<proteinExistence type="predicted"/>
<comment type="caution">
    <text evidence="2">The sequence shown here is derived from an EMBL/GenBank/DDBJ whole genome shotgun (WGS) entry which is preliminary data.</text>
</comment>
<dbReference type="AlphaFoldDB" id="A0A1E5VMP2"/>
<organism evidence="2 3">
    <name type="scientific">Dichanthelium oligosanthes</name>
    <dbReference type="NCBI Taxonomy" id="888268"/>
    <lineage>
        <taxon>Eukaryota</taxon>
        <taxon>Viridiplantae</taxon>
        <taxon>Streptophyta</taxon>
        <taxon>Embryophyta</taxon>
        <taxon>Tracheophyta</taxon>
        <taxon>Spermatophyta</taxon>
        <taxon>Magnoliopsida</taxon>
        <taxon>Liliopsida</taxon>
        <taxon>Poales</taxon>
        <taxon>Poaceae</taxon>
        <taxon>PACMAD clade</taxon>
        <taxon>Panicoideae</taxon>
        <taxon>Panicodae</taxon>
        <taxon>Paniceae</taxon>
        <taxon>Dichantheliinae</taxon>
        <taxon>Dichanthelium</taxon>
    </lineage>
</organism>
<feature type="transmembrane region" description="Helical" evidence="1">
    <location>
        <begin position="43"/>
        <end position="60"/>
    </location>
</feature>
<sequence length="71" mass="8432">LHRGSVLGRRPILRNIYQGHDRIFVHYFAKNPVYNDNFFRRRYVLPICFQFLLILHPSLLTHTLHCLSGLG</sequence>
<keyword evidence="1" id="KW-0812">Transmembrane</keyword>
<evidence type="ECO:0000313" key="3">
    <source>
        <dbReference type="Proteomes" id="UP000095767"/>
    </source>
</evidence>
<gene>
    <name evidence="2" type="ORF">BAE44_0012581</name>
</gene>
<keyword evidence="3" id="KW-1185">Reference proteome</keyword>
<dbReference type="EMBL" id="LWDX02034668">
    <property type="protein sequence ID" value="OEL26400.1"/>
    <property type="molecule type" value="Genomic_DNA"/>
</dbReference>
<protein>
    <submittedName>
        <fullName evidence="2">Uncharacterized protein</fullName>
    </submittedName>
</protein>
<keyword evidence="1" id="KW-1133">Transmembrane helix</keyword>
<accession>A0A1E5VMP2</accession>